<accession>A1ZMQ9</accession>
<dbReference type="Proteomes" id="UP000004095">
    <property type="component" value="Unassembled WGS sequence"/>
</dbReference>
<gene>
    <name evidence="1" type="ORF">M23134_04002</name>
</gene>
<organism evidence="1 2">
    <name type="scientific">Microscilla marina ATCC 23134</name>
    <dbReference type="NCBI Taxonomy" id="313606"/>
    <lineage>
        <taxon>Bacteria</taxon>
        <taxon>Pseudomonadati</taxon>
        <taxon>Bacteroidota</taxon>
        <taxon>Cytophagia</taxon>
        <taxon>Cytophagales</taxon>
        <taxon>Microscillaceae</taxon>
        <taxon>Microscilla</taxon>
    </lineage>
</organism>
<dbReference type="RefSeq" id="WP_002698176.1">
    <property type="nucleotide sequence ID" value="NZ_AAWS01000016.1"/>
</dbReference>
<keyword evidence="2" id="KW-1185">Reference proteome</keyword>
<protein>
    <submittedName>
        <fullName evidence="1">Uncharacterized protein</fullName>
    </submittedName>
</protein>
<evidence type="ECO:0000313" key="2">
    <source>
        <dbReference type="Proteomes" id="UP000004095"/>
    </source>
</evidence>
<name>A1ZMQ9_MICM2</name>
<dbReference type="EMBL" id="AAWS01000016">
    <property type="protein sequence ID" value="EAY28439.1"/>
    <property type="molecule type" value="Genomic_DNA"/>
</dbReference>
<comment type="caution">
    <text evidence="1">The sequence shown here is derived from an EMBL/GenBank/DDBJ whole genome shotgun (WGS) entry which is preliminary data.</text>
</comment>
<sequence>MNNDLTVFYEKKNNNFEQLVTQCIELNQYVGLGNPMSHVLLIGKEAGFDPNDKKSMEEHKQNATYFRQNLCGGVYAEQYVPPEGSNLRNYNHTWQKYQKLYDIIKGRKDPLPNYTIDFVSKVFTIELSDLPSLNTSDAKKDPNFKPQLAKRKKSFFESDFIRSFRVVVITALDADYIINQGEGDAREIDRIFEVNFDKEVPLENSKNKFWIHYSNNTNQPKLVIHTRQFTNGASNELLEKIGETIQKFMCENKIPFTV</sequence>
<dbReference type="AlphaFoldDB" id="A1ZMQ9"/>
<reference evidence="1 2" key="1">
    <citation type="submission" date="2007-01" db="EMBL/GenBank/DDBJ databases">
        <authorList>
            <person name="Haygood M."/>
            <person name="Podell S."/>
            <person name="Anderson C."/>
            <person name="Hopkinson B."/>
            <person name="Roe K."/>
            <person name="Barbeau K."/>
            <person name="Gaasterland T."/>
            <person name="Ferriera S."/>
            <person name="Johnson J."/>
            <person name="Kravitz S."/>
            <person name="Beeson K."/>
            <person name="Sutton G."/>
            <person name="Rogers Y.-H."/>
            <person name="Friedman R."/>
            <person name="Frazier M."/>
            <person name="Venter J.C."/>
        </authorList>
    </citation>
    <scope>NUCLEOTIDE SEQUENCE [LARGE SCALE GENOMIC DNA]</scope>
    <source>
        <strain evidence="1 2">ATCC 23134</strain>
    </source>
</reference>
<dbReference type="eggNOG" id="ENOG5032QGH">
    <property type="taxonomic scope" value="Bacteria"/>
</dbReference>
<evidence type="ECO:0000313" key="1">
    <source>
        <dbReference type="EMBL" id="EAY28439.1"/>
    </source>
</evidence>
<dbReference type="OrthoDB" id="1075713at2"/>
<proteinExistence type="predicted"/>